<dbReference type="RefSeq" id="WP_217044981.1">
    <property type="nucleotide sequence ID" value="NZ_CP083680.1"/>
</dbReference>
<dbReference type="Pfam" id="PF22559">
    <property type="entry name" value="GNAT-phage-like"/>
    <property type="match status" value="1"/>
</dbReference>
<evidence type="ECO:0008006" key="5">
    <source>
        <dbReference type="Google" id="ProtNLM"/>
    </source>
</evidence>
<dbReference type="EMBL" id="CP083680">
    <property type="protein sequence ID" value="UYU67319.1"/>
    <property type="molecule type" value="Genomic_DNA"/>
</dbReference>
<dbReference type="AlphaFoldDB" id="A0ABD7U4Z6"/>
<evidence type="ECO:0000259" key="1">
    <source>
        <dbReference type="Pfam" id="PF22555"/>
    </source>
</evidence>
<sequence length="433" mass="50222">MFQGTTPPEVKLLLQDIMKGVEKKDVFIGCSGNFTTDKIMSNMGYTVHSNDVSLYSKLISDLLLDTNTDIEVVNPELRLVFDTWKDTRYKNLVQVMFAMRVSGFHQRKNDYQEEMFNSFIEQADIYYHNTISKLEKGALNFNISSFFYGDFFDFLKSKKGKGIGIAFPPTYKGGYEKMFSYVEDSFRYAHAPYNVFDPKEGGVMFKCLLENDENIIYSDRYFQEINDFLVGKINLGPGKNPIYTYSSVKRDKHYYIERDKNIKPSCIHILPMDYEFTDSTEISAKICPVSDVNYYKAFYMANKVNYTTGGDLGLVFMADGKAFGFSSFSKKLSTLEQIFMQSDFVVNSNTQRLSKLLIMLVKSHNVRMLIARKMANYYDGVKTTVYTTSPISMKYRGVFDLERRDEGKLIYSANFLDDSLKDLYRLWLKKYKK</sequence>
<proteinExistence type="predicted"/>
<accession>A0ABD7U4Z6</accession>
<dbReference type="InterPro" id="IPR054341">
    <property type="entry name" value="GNAT-like_N"/>
</dbReference>
<reference evidence="3 4" key="1">
    <citation type="submission" date="2021-06" db="EMBL/GenBank/DDBJ databases">
        <title>Interrogation of the integrated mobile genetic elements in gut-associated Bacteroides with a consensus prediction approach.</title>
        <authorList>
            <person name="Campbell D.E."/>
            <person name="Leigh J.R."/>
            <person name="Kim T."/>
            <person name="England W."/>
            <person name="Whitaker R.J."/>
            <person name="Degnan P.H."/>
        </authorList>
    </citation>
    <scope>NUCLEOTIDE SEQUENCE [LARGE SCALE GENOMIC DNA]</scope>
    <source>
        <strain evidence="3 4">WAL8669</strain>
    </source>
</reference>
<protein>
    <recommendedName>
        <fullName evidence="5">SIR2-like domain-containing protein</fullName>
    </recommendedName>
</protein>
<organism evidence="3 4">
    <name type="scientific">Bacteroides thetaiotaomicron</name>
    <dbReference type="NCBI Taxonomy" id="818"/>
    <lineage>
        <taxon>Bacteria</taxon>
        <taxon>Pseudomonadati</taxon>
        <taxon>Bacteroidota</taxon>
        <taxon>Bacteroidia</taxon>
        <taxon>Bacteroidales</taxon>
        <taxon>Bacteroidaceae</taxon>
        <taxon>Bacteroides</taxon>
    </lineage>
</organism>
<feature type="domain" description="GNAT-like C-terminal" evidence="2">
    <location>
        <begin position="290"/>
        <end position="432"/>
    </location>
</feature>
<feature type="domain" description="GNAT-like N-terminal" evidence="1">
    <location>
        <begin position="2"/>
        <end position="252"/>
    </location>
</feature>
<evidence type="ECO:0000313" key="4">
    <source>
        <dbReference type="Proteomes" id="UP001156218"/>
    </source>
</evidence>
<evidence type="ECO:0000259" key="2">
    <source>
        <dbReference type="Pfam" id="PF22559"/>
    </source>
</evidence>
<dbReference type="Pfam" id="PF22555">
    <property type="entry name" value="DAM-like-phage1"/>
    <property type="match status" value="1"/>
</dbReference>
<name>A0ABD7U4Z6_BACT4</name>
<dbReference type="Proteomes" id="UP001156218">
    <property type="component" value="Chromosome"/>
</dbReference>
<evidence type="ECO:0000313" key="3">
    <source>
        <dbReference type="EMBL" id="UYU67319.1"/>
    </source>
</evidence>
<gene>
    <name evidence="3" type="ORF">KQP68_03295</name>
</gene>
<dbReference type="InterPro" id="IPR054340">
    <property type="entry name" value="GNAT-like_C_phage-like"/>
</dbReference>